<comment type="caution">
    <text evidence="2">The sequence shown here is derived from an EMBL/GenBank/DDBJ whole genome shotgun (WGS) entry which is preliminary data.</text>
</comment>
<protein>
    <submittedName>
        <fullName evidence="2">RNA polymerase sigma factor (Sigma-70 family)</fullName>
    </submittedName>
</protein>
<reference evidence="2 3" key="1">
    <citation type="submission" date="2019-03" db="EMBL/GenBank/DDBJ databases">
        <title>Genomic Encyclopedia of Type Strains, Phase IV (KMG-IV): sequencing the most valuable type-strain genomes for metagenomic binning, comparative biology and taxonomic classification.</title>
        <authorList>
            <person name="Goeker M."/>
        </authorList>
    </citation>
    <scope>NUCLEOTIDE SEQUENCE [LARGE SCALE GENOMIC DNA]</scope>
    <source>
        <strain evidence="2 3">DSM 11170</strain>
    </source>
</reference>
<feature type="domain" description="RNA polymerase sigma-70 region 4" evidence="1">
    <location>
        <begin position="64"/>
        <end position="108"/>
    </location>
</feature>
<accession>A0A4R2RMN3</accession>
<name>A0A4R2RMN3_9FIRM</name>
<proteinExistence type="predicted"/>
<dbReference type="RefSeq" id="WP_131920787.1">
    <property type="nucleotide sequence ID" value="NZ_JAOQNU010000037.1"/>
</dbReference>
<dbReference type="Proteomes" id="UP000294813">
    <property type="component" value="Unassembled WGS sequence"/>
</dbReference>
<dbReference type="GO" id="GO:0006352">
    <property type="term" value="P:DNA-templated transcription initiation"/>
    <property type="evidence" value="ECO:0007669"/>
    <property type="project" value="InterPro"/>
</dbReference>
<dbReference type="InterPro" id="IPR007630">
    <property type="entry name" value="RNA_pol_sigma70_r4"/>
</dbReference>
<evidence type="ECO:0000259" key="1">
    <source>
        <dbReference type="Pfam" id="PF04545"/>
    </source>
</evidence>
<dbReference type="InterPro" id="IPR036388">
    <property type="entry name" value="WH-like_DNA-bd_sf"/>
</dbReference>
<dbReference type="AlphaFoldDB" id="A0A4R2RMN3"/>
<dbReference type="Gene3D" id="1.10.10.10">
    <property type="entry name" value="Winged helix-like DNA-binding domain superfamily/Winged helix DNA-binding domain"/>
    <property type="match status" value="1"/>
</dbReference>
<evidence type="ECO:0000313" key="2">
    <source>
        <dbReference type="EMBL" id="TCP60455.1"/>
    </source>
</evidence>
<dbReference type="GO" id="GO:0003700">
    <property type="term" value="F:DNA-binding transcription factor activity"/>
    <property type="evidence" value="ECO:0007669"/>
    <property type="project" value="InterPro"/>
</dbReference>
<sequence>MGTCKIDFSAKQKRFDETYPIDKERGIYALLLNVHKLREMRFRRGDYAASDLLTDFTHSILEADLTVRQQLVIYLVYFRGFTQQEVARQLSITQQGVSDHINAAVARIATVNRKKEQGVNVA</sequence>
<dbReference type="Pfam" id="PF04545">
    <property type="entry name" value="Sigma70_r4"/>
    <property type="match status" value="1"/>
</dbReference>
<keyword evidence="3" id="KW-1185">Reference proteome</keyword>
<dbReference type="InterPro" id="IPR013324">
    <property type="entry name" value="RNA_pol_sigma_r3/r4-like"/>
</dbReference>
<dbReference type="OrthoDB" id="2082995at2"/>
<dbReference type="SUPFAM" id="SSF88659">
    <property type="entry name" value="Sigma3 and sigma4 domains of RNA polymerase sigma factors"/>
    <property type="match status" value="1"/>
</dbReference>
<evidence type="ECO:0000313" key="3">
    <source>
        <dbReference type="Proteomes" id="UP000294813"/>
    </source>
</evidence>
<dbReference type="EMBL" id="SLXT01000037">
    <property type="protein sequence ID" value="TCP60455.1"/>
    <property type="molecule type" value="Genomic_DNA"/>
</dbReference>
<gene>
    <name evidence="2" type="ORF">EDD73_13715</name>
</gene>
<organism evidence="2 3">
    <name type="scientific">Heliophilum fasciatum</name>
    <dbReference type="NCBI Taxonomy" id="35700"/>
    <lineage>
        <taxon>Bacteria</taxon>
        <taxon>Bacillati</taxon>
        <taxon>Bacillota</taxon>
        <taxon>Clostridia</taxon>
        <taxon>Eubacteriales</taxon>
        <taxon>Heliobacteriaceae</taxon>
        <taxon>Heliophilum</taxon>
    </lineage>
</organism>